<dbReference type="Proteomes" id="UP000239001">
    <property type="component" value="Unassembled WGS sequence"/>
</dbReference>
<dbReference type="PROSITE" id="PS50198">
    <property type="entry name" value="PPIC_PPIASE_2"/>
    <property type="match status" value="1"/>
</dbReference>
<dbReference type="SUPFAM" id="SSF109998">
    <property type="entry name" value="Triger factor/SurA peptide-binding domain-like"/>
    <property type="match status" value="1"/>
</dbReference>
<sequence>MSSEAFLTFGEQPLSLKQALNYLQEAGKLQNFIIDVLRQYLLEKAIETQTDLKVSQTLTEQAVIDFRLQNQLTDPQKFQQWLKSQGLDYETFQKRISYNFKIEALKTKIAAPKLQEYFIERKLGLDRVVLSRIIVDNQELAEEIRSQIEEGNSFEELAQDYSLAEDRIFKGMMGLVSRASMPDELRIKVDTAREGDIIGPLEFEEKWALFRVEKFQSASYEDQQIQQMLQNELFEQWIADQLRETPIKLQVD</sequence>
<dbReference type="PANTHER" id="PTHR47245">
    <property type="entry name" value="PEPTIDYLPROLYL ISOMERASE"/>
    <property type="match status" value="1"/>
</dbReference>
<evidence type="ECO:0000313" key="8">
    <source>
        <dbReference type="EMBL" id="PSF39450.1"/>
    </source>
</evidence>
<name>A0A2T1M3X0_9CHRO</name>
<dbReference type="OrthoDB" id="507969at2"/>
<evidence type="ECO:0000256" key="1">
    <source>
        <dbReference type="ARBA" id="ARBA00000971"/>
    </source>
</evidence>
<dbReference type="EMBL" id="PXOH01000001">
    <property type="protein sequence ID" value="PSF39450.1"/>
    <property type="molecule type" value="Genomic_DNA"/>
</dbReference>
<evidence type="ECO:0000256" key="3">
    <source>
        <dbReference type="ARBA" id="ARBA00022729"/>
    </source>
</evidence>
<comment type="catalytic activity">
    <reaction evidence="1">
        <text>[protein]-peptidylproline (omega=180) = [protein]-peptidylproline (omega=0)</text>
        <dbReference type="Rhea" id="RHEA:16237"/>
        <dbReference type="Rhea" id="RHEA-COMP:10747"/>
        <dbReference type="Rhea" id="RHEA-COMP:10748"/>
        <dbReference type="ChEBI" id="CHEBI:83833"/>
        <dbReference type="ChEBI" id="CHEBI:83834"/>
        <dbReference type="EC" id="5.2.1.8"/>
    </reaction>
</comment>
<dbReference type="Pfam" id="PF00639">
    <property type="entry name" value="Rotamase"/>
    <property type="match status" value="1"/>
</dbReference>
<evidence type="ECO:0000256" key="6">
    <source>
        <dbReference type="PROSITE-ProRule" id="PRU00278"/>
    </source>
</evidence>
<keyword evidence="3" id="KW-0732">Signal</keyword>
<dbReference type="RefSeq" id="WP_106455072.1">
    <property type="nucleotide sequence ID" value="NZ_PXOH01000001.1"/>
</dbReference>
<keyword evidence="5 6" id="KW-0413">Isomerase</keyword>
<protein>
    <recommendedName>
        <fullName evidence="2">peptidylprolyl isomerase</fullName>
        <ecNumber evidence="2">5.2.1.8</ecNumber>
    </recommendedName>
</protein>
<organism evidence="8 9">
    <name type="scientific">Aphanothece hegewaldii CCALA 016</name>
    <dbReference type="NCBI Taxonomy" id="2107694"/>
    <lineage>
        <taxon>Bacteria</taxon>
        <taxon>Bacillati</taxon>
        <taxon>Cyanobacteriota</taxon>
        <taxon>Cyanophyceae</taxon>
        <taxon>Oscillatoriophycideae</taxon>
        <taxon>Chroococcales</taxon>
        <taxon>Aphanothecaceae</taxon>
        <taxon>Aphanothece</taxon>
    </lineage>
</organism>
<evidence type="ECO:0000313" key="9">
    <source>
        <dbReference type="Proteomes" id="UP000239001"/>
    </source>
</evidence>
<evidence type="ECO:0000256" key="4">
    <source>
        <dbReference type="ARBA" id="ARBA00023110"/>
    </source>
</evidence>
<feature type="domain" description="PpiC" evidence="7">
    <location>
        <begin position="125"/>
        <end position="214"/>
    </location>
</feature>
<evidence type="ECO:0000256" key="2">
    <source>
        <dbReference type="ARBA" id="ARBA00013194"/>
    </source>
</evidence>
<evidence type="ECO:0000259" key="7">
    <source>
        <dbReference type="PROSITE" id="PS50198"/>
    </source>
</evidence>
<dbReference type="InterPro" id="IPR046357">
    <property type="entry name" value="PPIase_dom_sf"/>
</dbReference>
<reference evidence="8 9" key="2">
    <citation type="submission" date="2018-03" db="EMBL/GenBank/DDBJ databases">
        <authorList>
            <person name="Keele B.F."/>
        </authorList>
    </citation>
    <scope>NUCLEOTIDE SEQUENCE [LARGE SCALE GENOMIC DNA]</scope>
    <source>
        <strain evidence="8 9">CCALA 016</strain>
    </source>
</reference>
<evidence type="ECO:0000256" key="5">
    <source>
        <dbReference type="ARBA" id="ARBA00023235"/>
    </source>
</evidence>
<proteinExistence type="predicted"/>
<accession>A0A2T1M3X0</accession>
<dbReference type="Gene3D" id="3.10.50.40">
    <property type="match status" value="1"/>
</dbReference>
<comment type="caution">
    <text evidence="8">The sequence shown here is derived from an EMBL/GenBank/DDBJ whole genome shotgun (WGS) entry which is preliminary data.</text>
</comment>
<keyword evidence="4 6" id="KW-0697">Rotamase</keyword>
<dbReference type="InterPro" id="IPR050245">
    <property type="entry name" value="PrsA_foldase"/>
</dbReference>
<keyword evidence="9" id="KW-1185">Reference proteome</keyword>
<dbReference type="PANTHER" id="PTHR47245:SF1">
    <property type="entry name" value="FOLDASE PROTEIN PRSA"/>
    <property type="match status" value="1"/>
</dbReference>
<dbReference type="EC" id="5.2.1.8" evidence="2"/>
<reference evidence="8 9" key="1">
    <citation type="submission" date="2018-03" db="EMBL/GenBank/DDBJ databases">
        <title>The ancient ancestry and fast evolution of plastids.</title>
        <authorList>
            <person name="Moore K.R."/>
            <person name="Magnabosco C."/>
            <person name="Momper L."/>
            <person name="Gold D.A."/>
            <person name="Bosak T."/>
            <person name="Fournier G.P."/>
        </authorList>
    </citation>
    <scope>NUCLEOTIDE SEQUENCE [LARGE SCALE GENOMIC DNA]</scope>
    <source>
        <strain evidence="8 9">CCALA 016</strain>
    </source>
</reference>
<dbReference type="Gene3D" id="1.10.4030.10">
    <property type="entry name" value="Porin chaperone SurA, peptide-binding domain"/>
    <property type="match status" value="1"/>
</dbReference>
<dbReference type="GO" id="GO:0003755">
    <property type="term" value="F:peptidyl-prolyl cis-trans isomerase activity"/>
    <property type="evidence" value="ECO:0007669"/>
    <property type="project" value="UniProtKB-KW"/>
</dbReference>
<dbReference type="InterPro" id="IPR000297">
    <property type="entry name" value="PPIase_PpiC"/>
</dbReference>
<gene>
    <name evidence="8" type="ORF">C7H19_01285</name>
</gene>
<dbReference type="InterPro" id="IPR027304">
    <property type="entry name" value="Trigger_fact/SurA_dom_sf"/>
</dbReference>
<dbReference type="AlphaFoldDB" id="A0A2T1M3X0"/>
<dbReference type="SUPFAM" id="SSF54534">
    <property type="entry name" value="FKBP-like"/>
    <property type="match status" value="1"/>
</dbReference>